<dbReference type="Gene3D" id="2.60.40.1120">
    <property type="entry name" value="Carboxypeptidase-like, regulatory domain"/>
    <property type="match status" value="1"/>
</dbReference>
<dbReference type="GO" id="GO:0006518">
    <property type="term" value="P:peptide metabolic process"/>
    <property type="evidence" value="ECO:0007669"/>
    <property type="project" value="TreeGrafter"/>
</dbReference>
<dbReference type="InterPro" id="IPR057247">
    <property type="entry name" value="CARBOXYPEPT_ZN_2"/>
</dbReference>
<dbReference type="CDD" id="cd11308">
    <property type="entry name" value="Peptidase_M14NE-CP-C_like"/>
    <property type="match status" value="1"/>
</dbReference>
<keyword evidence="17" id="KW-1185">Reference proteome</keyword>
<dbReference type="PRINTS" id="PR00765">
    <property type="entry name" value="CRBOXYPTASEA"/>
</dbReference>
<keyword evidence="12" id="KW-0325">Glycoprotein</keyword>
<evidence type="ECO:0000256" key="5">
    <source>
        <dbReference type="ARBA" id="ARBA00022645"/>
    </source>
</evidence>
<dbReference type="GO" id="GO:0016485">
    <property type="term" value="P:protein processing"/>
    <property type="evidence" value="ECO:0007669"/>
    <property type="project" value="TreeGrafter"/>
</dbReference>
<dbReference type="InterPro" id="IPR008969">
    <property type="entry name" value="CarboxyPept-like_regulatory"/>
</dbReference>
<evidence type="ECO:0000256" key="13">
    <source>
        <dbReference type="PROSITE-ProRule" id="PRU01379"/>
    </source>
</evidence>
<accession>A0A6J8ASX2</accession>
<keyword evidence="11" id="KW-0482">Metalloprotease</keyword>
<keyword evidence="6" id="KW-0645">Protease</keyword>
<dbReference type="PANTHER" id="PTHR11532">
    <property type="entry name" value="PROTEASE M14 CARBOXYPEPTIDASE"/>
    <property type="match status" value="1"/>
</dbReference>
<evidence type="ECO:0000256" key="7">
    <source>
        <dbReference type="ARBA" id="ARBA00022723"/>
    </source>
</evidence>
<evidence type="ECO:0000313" key="16">
    <source>
        <dbReference type="EMBL" id="CAC5373212.1"/>
    </source>
</evidence>
<feature type="active site" description="Proton donor/acceptor" evidence="13">
    <location>
        <position position="320"/>
    </location>
</feature>
<dbReference type="PROSITE" id="PS00133">
    <property type="entry name" value="CARBOXYPEPT_ZN_2"/>
    <property type="match status" value="1"/>
</dbReference>
<dbReference type="Proteomes" id="UP000507470">
    <property type="component" value="Unassembled WGS sequence"/>
</dbReference>
<feature type="chain" id="PRO_5026992101" evidence="14">
    <location>
        <begin position="18"/>
        <end position="491"/>
    </location>
</feature>
<dbReference type="GO" id="GO:0005615">
    <property type="term" value="C:extracellular space"/>
    <property type="evidence" value="ECO:0007669"/>
    <property type="project" value="TreeGrafter"/>
</dbReference>
<evidence type="ECO:0000256" key="4">
    <source>
        <dbReference type="ARBA" id="ARBA00022525"/>
    </source>
</evidence>
<keyword evidence="9 16" id="KW-0378">Hydrolase</keyword>
<dbReference type="InterPro" id="IPR050753">
    <property type="entry name" value="Peptidase_M14_domain"/>
</dbReference>
<evidence type="ECO:0000256" key="12">
    <source>
        <dbReference type="ARBA" id="ARBA00023180"/>
    </source>
</evidence>
<gene>
    <name evidence="16" type="ORF">MCOR_11047</name>
</gene>
<dbReference type="PROSITE" id="PS00132">
    <property type="entry name" value="CARBOXYPEPT_ZN_1"/>
    <property type="match status" value="1"/>
</dbReference>
<dbReference type="InterPro" id="IPR057246">
    <property type="entry name" value="CARBOXYPEPT_ZN_1"/>
</dbReference>
<feature type="domain" description="Peptidase M14" evidence="15">
    <location>
        <begin position="31"/>
        <end position="350"/>
    </location>
</feature>
<dbReference type="Pfam" id="PF00246">
    <property type="entry name" value="Peptidase_M14"/>
    <property type="match status" value="1"/>
</dbReference>
<evidence type="ECO:0000256" key="6">
    <source>
        <dbReference type="ARBA" id="ARBA00022670"/>
    </source>
</evidence>
<dbReference type="CDD" id="cd03858">
    <property type="entry name" value="M14_CP_N-E_like"/>
    <property type="match status" value="1"/>
</dbReference>
<comment type="cofactor">
    <cofactor evidence="1">
        <name>Zn(2+)</name>
        <dbReference type="ChEBI" id="CHEBI:29105"/>
    </cofactor>
</comment>
<organism evidence="16 17">
    <name type="scientific">Mytilus coruscus</name>
    <name type="common">Sea mussel</name>
    <dbReference type="NCBI Taxonomy" id="42192"/>
    <lineage>
        <taxon>Eukaryota</taxon>
        <taxon>Metazoa</taxon>
        <taxon>Spiralia</taxon>
        <taxon>Lophotrochozoa</taxon>
        <taxon>Mollusca</taxon>
        <taxon>Bivalvia</taxon>
        <taxon>Autobranchia</taxon>
        <taxon>Pteriomorphia</taxon>
        <taxon>Mytilida</taxon>
        <taxon>Mytiloidea</taxon>
        <taxon>Mytilidae</taxon>
        <taxon>Mytilinae</taxon>
        <taxon>Mytilus</taxon>
    </lineage>
</organism>
<dbReference type="FunFam" id="3.40.630.10:FF:000013">
    <property type="entry name" value="carboxypeptidase N catalytic chain"/>
    <property type="match status" value="1"/>
</dbReference>
<evidence type="ECO:0000256" key="11">
    <source>
        <dbReference type="ARBA" id="ARBA00023049"/>
    </source>
</evidence>
<dbReference type="PANTHER" id="PTHR11532:SF62">
    <property type="entry name" value="CARBOXYPEPTIDASE D"/>
    <property type="match status" value="1"/>
</dbReference>
<keyword evidence="4" id="KW-0964">Secreted</keyword>
<comment type="subcellular location">
    <subcellularLocation>
        <location evidence="2">Secreted</location>
    </subcellularLocation>
</comment>
<evidence type="ECO:0000256" key="10">
    <source>
        <dbReference type="ARBA" id="ARBA00022833"/>
    </source>
</evidence>
<evidence type="ECO:0000256" key="14">
    <source>
        <dbReference type="SAM" id="SignalP"/>
    </source>
</evidence>
<keyword evidence="10" id="KW-0862">Zinc</keyword>
<dbReference type="SUPFAM" id="SSF49464">
    <property type="entry name" value="Carboxypeptidase regulatory domain-like"/>
    <property type="match status" value="1"/>
</dbReference>
<dbReference type="SUPFAM" id="SSF53187">
    <property type="entry name" value="Zn-dependent exopeptidases"/>
    <property type="match status" value="1"/>
</dbReference>
<evidence type="ECO:0000313" key="17">
    <source>
        <dbReference type="Proteomes" id="UP000507470"/>
    </source>
</evidence>
<reference evidence="16 17" key="1">
    <citation type="submission" date="2020-06" db="EMBL/GenBank/DDBJ databases">
        <authorList>
            <person name="Li R."/>
            <person name="Bekaert M."/>
        </authorList>
    </citation>
    <scope>NUCLEOTIDE SEQUENCE [LARGE SCALE GENOMIC DNA]</scope>
    <source>
        <strain evidence="17">wild</strain>
    </source>
</reference>
<keyword evidence="8 14" id="KW-0732">Signal</keyword>
<dbReference type="PROSITE" id="PS52035">
    <property type="entry name" value="PEPTIDASE_M14"/>
    <property type="match status" value="1"/>
</dbReference>
<dbReference type="OrthoDB" id="10249045at2759"/>
<proteinExistence type="inferred from homology"/>
<protein>
    <submittedName>
        <fullName evidence="16">CPE</fullName>
        <ecNumber evidence="16">3.4.17.10</ecNumber>
    </submittedName>
</protein>
<evidence type="ECO:0000256" key="9">
    <source>
        <dbReference type="ARBA" id="ARBA00022801"/>
    </source>
</evidence>
<dbReference type="InterPro" id="IPR000834">
    <property type="entry name" value="Peptidase_M14"/>
</dbReference>
<dbReference type="EC" id="3.4.17.10" evidence="16"/>
<evidence type="ECO:0000256" key="8">
    <source>
        <dbReference type="ARBA" id="ARBA00022729"/>
    </source>
</evidence>
<dbReference type="SMART" id="SM00631">
    <property type="entry name" value="Zn_pept"/>
    <property type="match status" value="1"/>
</dbReference>
<keyword evidence="7" id="KW-0479">Metal-binding</keyword>
<feature type="signal peptide" evidence="14">
    <location>
        <begin position="1"/>
        <end position="17"/>
    </location>
</feature>
<dbReference type="GO" id="GO:0008270">
    <property type="term" value="F:zinc ion binding"/>
    <property type="evidence" value="ECO:0007669"/>
    <property type="project" value="InterPro"/>
</dbReference>
<comment type="similarity">
    <text evidence="3 13">Belongs to the peptidase M14 family.</text>
</comment>
<dbReference type="Gene3D" id="3.40.630.10">
    <property type="entry name" value="Zn peptidases"/>
    <property type="match status" value="1"/>
</dbReference>
<evidence type="ECO:0000256" key="3">
    <source>
        <dbReference type="ARBA" id="ARBA00005988"/>
    </source>
</evidence>
<dbReference type="GO" id="GO:0004181">
    <property type="term" value="F:metallocarboxypeptidase activity"/>
    <property type="evidence" value="ECO:0007669"/>
    <property type="project" value="UniProtKB-EC"/>
</dbReference>
<evidence type="ECO:0000256" key="1">
    <source>
        <dbReference type="ARBA" id="ARBA00001947"/>
    </source>
</evidence>
<evidence type="ECO:0000259" key="15">
    <source>
        <dbReference type="PROSITE" id="PS52035"/>
    </source>
</evidence>
<keyword evidence="5 16" id="KW-0121">Carboxypeptidase</keyword>
<dbReference type="EMBL" id="CACVKT020001887">
    <property type="protein sequence ID" value="CAC5373212.1"/>
    <property type="molecule type" value="Genomic_DNA"/>
</dbReference>
<evidence type="ECO:0000256" key="2">
    <source>
        <dbReference type="ARBA" id="ARBA00004613"/>
    </source>
</evidence>
<name>A0A6J8ASX2_MYTCO</name>
<dbReference type="Pfam" id="PF13620">
    <property type="entry name" value="CarboxypepD_reg"/>
    <property type="match status" value="1"/>
</dbReference>
<sequence>MINIVHLLVFIPAICYGGTPVSKPFSFFEFGNHDYHSLRRVLKAAHENAPDISKEYSLKKKSVNGLDLAVIEFSKNPGKHIPGVPEFKYVGNMHGNEVVGREVLLALVSLLSENKDNDPRISWLIEHTRIHILPSMNPDGYKLANELERDENGKKNWLQGRANANNVDLNRNFPKLNAIAYENERTGGKNNHMEPYQVALDTPGLQPETKAVMIWLHEIPFVLSSNLHGGDLVANYPYDATKDKSAHHYTKTPDDETFRFLESYSLYHTEMAKKNRTPCDMSGDDLFPEGITNGANWYSVPGGMQDYNLLETNCFEITLELGCDKFPVPEKEEDYWHQNKEALINYMLQVHDGVKGIVTDAETGEPIRNASVKVYKVVSGGDDVKYINHDITTNKDGDYYRLLIDGKYKLKVVKEGYLPMEEFVEVQNKPMTEAVERDFQLTPVNGNLEPEIQDGDAAFDNRAYYGEYPAEEYDVDRLRELILRYFGRRYR</sequence>
<dbReference type="AlphaFoldDB" id="A0A6J8ASX2"/>